<name>A0ABT9ZZ91_9BACI</name>
<feature type="compositionally biased region" description="Low complexity" evidence="1">
    <location>
        <begin position="153"/>
        <end position="167"/>
    </location>
</feature>
<dbReference type="RefSeq" id="WP_307328880.1">
    <property type="nucleotide sequence ID" value="NZ_JAUSUG010000017.1"/>
</dbReference>
<accession>A0ABT9ZZ91</accession>
<evidence type="ECO:0000256" key="1">
    <source>
        <dbReference type="SAM" id="MobiDB-lite"/>
    </source>
</evidence>
<comment type="caution">
    <text evidence="2">The sequence shown here is derived from an EMBL/GenBank/DDBJ whole genome shotgun (WGS) entry which is preliminary data.</text>
</comment>
<organism evidence="2 3">
    <name type="scientific">Evansella vedderi</name>
    <dbReference type="NCBI Taxonomy" id="38282"/>
    <lineage>
        <taxon>Bacteria</taxon>
        <taxon>Bacillati</taxon>
        <taxon>Bacillota</taxon>
        <taxon>Bacilli</taxon>
        <taxon>Bacillales</taxon>
        <taxon>Bacillaceae</taxon>
        <taxon>Evansella</taxon>
    </lineage>
</organism>
<reference evidence="2 3" key="1">
    <citation type="submission" date="2023-07" db="EMBL/GenBank/DDBJ databases">
        <title>Genomic Encyclopedia of Type Strains, Phase IV (KMG-IV): sequencing the most valuable type-strain genomes for metagenomic binning, comparative biology and taxonomic classification.</title>
        <authorList>
            <person name="Goeker M."/>
        </authorList>
    </citation>
    <scope>NUCLEOTIDE SEQUENCE [LARGE SCALE GENOMIC DNA]</scope>
    <source>
        <strain evidence="2 3">DSM 9768</strain>
    </source>
</reference>
<protein>
    <submittedName>
        <fullName evidence="2">Uncharacterized protein</fullName>
    </submittedName>
</protein>
<evidence type="ECO:0000313" key="2">
    <source>
        <dbReference type="EMBL" id="MDQ0256563.1"/>
    </source>
</evidence>
<dbReference type="EMBL" id="JAUSUG010000017">
    <property type="protein sequence ID" value="MDQ0256563.1"/>
    <property type="molecule type" value="Genomic_DNA"/>
</dbReference>
<evidence type="ECO:0000313" key="3">
    <source>
        <dbReference type="Proteomes" id="UP001230005"/>
    </source>
</evidence>
<dbReference type="Proteomes" id="UP001230005">
    <property type="component" value="Unassembled WGS sequence"/>
</dbReference>
<keyword evidence="3" id="KW-1185">Reference proteome</keyword>
<sequence>MSCNCNKPKGKYVPTQEHFGLGMMPHGQQPMSPGFAPSGYFGQPMQGLQAPQGHMGHPSPQGYPQMMGPGYGGFPGAAPGYPMPSSAGIPQYGTMGPGPSGIPHQGHLGQVPGGMPYQGEFGDVQQGAPSYQMPHHGAGIPAEEISQHGPSATQHTGTQHTGTQQQHDMMHGSMPQHGMFPGGTAFGTPHQQYPGSAPTPYGYMPVDDEDF</sequence>
<gene>
    <name evidence="2" type="ORF">J2S74_003983</name>
</gene>
<proteinExistence type="predicted"/>
<feature type="region of interest" description="Disordered" evidence="1">
    <location>
        <begin position="143"/>
        <end position="169"/>
    </location>
</feature>